<dbReference type="Pfam" id="PF01661">
    <property type="entry name" value="Macro"/>
    <property type="match status" value="1"/>
</dbReference>
<protein>
    <submittedName>
        <fullName evidence="4">O-acetyl-ADP-ribose deacetylase</fullName>
    </submittedName>
</protein>
<dbReference type="PROSITE" id="PS51154">
    <property type="entry name" value="MACRO"/>
    <property type="match status" value="1"/>
</dbReference>
<evidence type="ECO:0000259" key="1">
    <source>
        <dbReference type="PROSITE" id="PS51154"/>
    </source>
</evidence>
<dbReference type="Proteomes" id="UP001152797">
    <property type="component" value="Unassembled WGS sequence"/>
</dbReference>
<dbReference type="EMBL" id="CAMXCT030000161">
    <property type="protein sequence ID" value="CAL4762145.1"/>
    <property type="molecule type" value="Genomic_DNA"/>
</dbReference>
<dbReference type="InterPro" id="IPR002589">
    <property type="entry name" value="Macro_dom"/>
</dbReference>
<reference evidence="3" key="2">
    <citation type="submission" date="2024-04" db="EMBL/GenBank/DDBJ databases">
        <authorList>
            <person name="Chen Y."/>
            <person name="Shah S."/>
            <person name="Dougan E. K."/>
            <person name="Thang M."/>
            <person name="Chan C."/>
        </authorList>
    </citation>
    <scope>NUCLEOTIDE SEQUENCE [LARGE SCALE GENOMIC DNA]</scope>
</reference>
<feature type="domain" description="Macro" evidence="1">
    <location>
        <begin position="17"/>
        <end position="230"/>
    </location>
</feature>
<organism evidence="2">
    <name type="scientific">Cladocopium goreaui</name>
    <dbReference type="NCBI Taxonomy" id="2562237"/>
    <lineage>
        <taxon>Eukaryota</taxon>
        <taxon>Sar</taxon>
        <taxon>Alveolata</taxon>
        <taxon>Dinophyceae</taxon>
        <taxon>Suessiales</taxon>
        <taxon>Symbiodiniaceae</taxon>
        <taxon>Cladocopium</taxon>
    </lineage>
</organism>
<dbReference type="EMBL" id="CAMXCT020000161">
    <property type="protein sequence ID" value="CAL1128208.1"/>
    <property type="molecule type" value="Genomic_DNA"/>
</dbReference>
<dbReference type="SUPFAM" id="SSF52949">
    <property type="entry name" value="Macro domain-like"/>
    <property type="match status" value="1"/>
</dbReference>
<evidence type="ECO:0000313" key="2">
    <source>
        <dbReference type="EMBL" id="CAI3974833.1"/>
    </source>
</evidence>
<comment type="caution">
    <text evidence="2">The sequence shown here is derived from an EMBL/GenBank/DDBJ whole genome shotgun (WGS) entry which is preliminary data.</text>
</comment>
<evidence type="ECO:0000313" key="5">
    <source>
        <dbReference type="Proteomes" id="UP001152797"/>
    </source>
</evidence>
<sequence length="230" mass="24868">MAAMVLWSKAPKSFPGALHRSFRRPSGGILCFAQGDVVNFCGDALAVSTSQALEGIERADWWGFAGRASADAALHMKMKGLAEECRKQRTQLDFAEVLVTRGPSQVQHLLHTAIPSHPASRDPASMPANVGSPLRPSMVDIETAEYFLHKAFTGLLEAAADLGAKSFCCPSIGCGCRAFPVETVARIGLGVFTSPPNAEIPYIEIRCTQREVLETWIEKTSEFGLERAGF</sequence>
<dbReference type="EMBL" id="CAMXCT010000161">
    <property type="protein sequence ID" value="CAI3974833.1"/>
    <property type="molecule type" value="Genomic_DNA"/>
</dbReference>
<gene>
    <name evidence="2" type="ORF">C1SCF055_LOCUS3203</name>
</gene>
<evidence type="ECO:0000313" key="4">
    <source>
        <dbReference type="EMBL" id="CAL4762145.1"/>
    </source>
</evidence>
<dbReference type="Gene3D" id="3.40.220.10">
    <property type="entry name" value="Leucine Aminopeptidase, subunit E, domain 1"/>
    <property type="match status" value="1"/>
</dbReference>
<name>A0A9P1BK08_9DINO</name>
<keyword evidence="5" id="KW-1185">Reference proteome</keyword>
<dbReference type="AlphaFoldDB" id="A0A9P1BK08"/>
<dbReference type="OrthoDB" id="427952at2759"/>
<dbReference type="InterPro" id="IPR043472">
    <property type="entry name" value="Macro_dom-like"/>
</dbReference>
<proteinExistence type="predicted"/>
<accession>A0A9P1BK08</accession>
<reference evidence="2" key="1">
    <citation type="submission" date="2022-10" db="EMBL/GenBank/DDBJ databases">
        <authorList>
            <person name="Chen Y."/>
            <person name="Dougan E. K."/>
            <person name="Chan C."/>
            <person name="Rhodes N."/>
            <person name="Thang M."/>
        </authorList>
    </citation>
    <scope>NUCLEOTIDE SEQUENCE</scope>
</reference>
<evidence type="ECO:0000313" key="3">
    <source>
        <dbReference type="EMBL" id="CAL1128208.1"/>
    </source>
</evidence>